<dbReference type="GO" id="GO:0008408">
    <property type="term" value="F:3'-5' exonuclease activity"/>
    <property type="evidence" value="ECO:0007669"/>
    <property type="project" value="InterPro"/>
</dbReference>
<keyword evidence="3" id="KW-0808">Transferase</keyword>
<evidence type="ECO:0000256" key="4">
    <source>
        <dbReference type="ARBA" id="ARBA00022695"/>
    </source>
</evidence>
<evidence type="ECO:0000256" key="1">
    <source>
        <dbReference type="ARBA" id="ARBA00012417"/>
    </source>
</evidence>
<comment type="catalytic activity">
    <reaction evidence="7">
        <text>DNA(n) + a 2'-deoxyribonucleoside 5'-triphosphate = DNA(n+1) + diphosphate</text>
        <dbReference type="Rhea" id="RHEA:22508"/>
        <dbReference type="Rhea" id="RHEA-COMP:17339"/>
        <dbReference type="Rhea" id="RHEA-COMP:17340"/>
        <dbReference type="ChEBI" id="CHEBI:33019"/>
        <dbReference type="ChEBI" id="CHEBI:61560"/>
        <dbReference type="ChEBI" id="CHEBI:173112"/>
        <dbReference type="EC" id="2.7.7.7"/>
    </reaction>
</comment>
<reference evidence="9 10" key="1">
    <citation type="journal article" date="2015" name="Genome Announc.">
        <title>Expanding the biotechnology potential of lactobacilli through comparative genomics of 213 strains and associated genera.</title>
        <authorList>
            <person name="Sun Z."/>
            <person name="Harris H.M."/>
            <person name="McCann A."/>
            <person name="Guo C."/>
            <person name="Argimon S."/>
            <person name="Zhang W."/>
            <person name="Yang X."/>
            <person name="Jeffery I.B."/>
            <person name="Cooney J.C."/>
            <person name="Kagawa T.F."/>
            <person name="Liu W."/>
            <person name="Song Y."/>
            <person name="Salvetti E."/>
            <person name="Wrobel A."/>
            <person name="Rasinkangas P."/>
            <person name="Parkhill J."/>
            <person name="Rea M.C."/>
            <person name="O'Sullivan O."/>
            <person name="Ritari J."/>
            <person name="Douillard F.P."/>
            <person name="Paul Ross R."/>
            <person name="Yang R."/>
            <person name="Briner A.E."/>
            <person name="Felis G.E."/>
            <person name="de Vos W.M."/>
            <person name="Barrangou R."/>
            <person name="Klaenhammer T.R."/>
            <person name="Caufield P.W."/>
            <person name="Cui Y."/>
            <person name="Zhang H."/>
            <person name="O'Toole P.W."/>
        </authorList>
    </citation>
    <scope>NUCLEOTIDE SEQUENCE [LARGE SCALE GENOMIC DNA]</scope>
    <source>
        <strain evidence="9 10">DSM 15946</strain>
    </source>
</reference>
<keyword evidence="6" id="KW-0239">DNA-directed DNA polymerase</keyword>
<dbReference type="InterPro" id="IPR050238">
    <property type="entry name" value="DNA_Rep/Repair_Clamp_Loader"/>
</dbReference>
<sequence length="335" mass="36730">MVAFQAELLQPQLLARMQRVIAQGELAHAYLLVGPSGSGKLALAQWLTMRLFCEYVVAGQPDGTCPECQRILSGNHPDVVIAQAEGRQIKVDQVRHLKAEFTKTGMEGQTKVFIIEAAEKLTVSAANSLLKFIEEPGPGIYILLLTTNKNAVLPTIQSRTQVLELLPLSTEAVQANLQAAGVPPYLQPVMLGLTTDAQLAQAWLADDWFQKAVEAVWQWFKAVSQGQALAFVQVATDLVPLANERQQAQVLLDLMTLLWRDALLVKNGVQAGLHFQQWAAELTTQSQALPAARVLAASELTLECRKLLDQNLNFQTVAEQLTLRQLAVIKPEGGR</sequence>
<evidence type="ECO:0000259" key="8">
    <source>
        <dbReference type="Pfam" id="PF09115"/>
    </source>
</evidence>
<name>A0A0R1UGN7_9LACO</name>
<dbReference type="GO" id="GO:0003887">
    <property type="term" value="F:DNA-directed DNA polymerase activity"/>
    <property type="evidence" value="ECO:0007669"/>
    <property type="project" value="UniProtKB-KW"/>
</dbReference>
<gene>
    <name evidence="9" type="ORF">FC43_GL001654</name>
</gene>
<dbReference type="Proteomes" id="UP000050816">
    <property type="component" value="Unassembled WGS sequence"/>
</dbReference>
<evidence type="ECO:0000256" key="6">
    <source>
        <dbReference type="ARBA" id="ARBA00022932"/>
    </source>
</evidence>
<evidence type="ECO:0000313" key="10">
    <source>
        <dbReference type="Proteomes" id="UP000050816"/>
    </source>
</evidence>
<keyword evidence="5" id="KW-0235">DNA replication</keyword>
<dbReference type="InterPro" id="IPR015199">
    <property type="entry name" value="DNA_pol_III_delta_C"/>
</dbReference>
<feature type="domain" description="DNA polymerase III delta subunit C-terminal" evidence="8">
    <location>
        <begin position="237"/>
        <end position="321"/>
    </location>
</feature>
<dbReference type="NCBIfam" id="NF005972">
    <property type="entry name" value="PRK08058.1"/>
    <property type="match status" value="1"/>
</dbReference>
<dbReference type="EMBL" id="AZFK01000002">
    <property type="protein sequence ID" value="KRL92556.1"/>
    <property type="molecule type" value="Genomic_DNA"/>
</dbReference>
<accession>A0A0R1UGN7</accession>
<dbReference type="PANTHER" id="PTHR11669">
    <property type="entry name" value="REPLICATION FACTOR C / DNA POLYMERASE III GAMMA-TAU SUBUNIT"/>
    <property type="match status" value="1"/>
</dbReference>
<dbReference type="GO" id="GO:0009360">
    <property type="term" value="C:DNA polymerase III complex"/>
    <property type="evidence" value="ECO:0007669"/>
    <property type="project" value="InterPro"/>
</dbReference>
<dbReference type="PATRIC" id="fig|1423760.3.peg.1729"/>
<protein>
    <recommendedName>
        <fullName evidence="2">DNA polymerase III subunit delta'</fullName>
        <ecNumber evidence="1">2.7.7.7</ecNumber>
    </recommendedName>
</protein>
<dbReference type="Pfam" id="PF09115">
    <property type="entry name" value="DNApol3-delta_C"/>
    <property type="match status" value="1"/>
</dbReference>
<dbReference type="SUPFAM" id="SSF52540">
    <property type="entry name" value="P-loop containing nucleoside triphosphate hydrolases"/>
    <property type="match status" value="1"/>
</dbReference>
<dbReference type="GO" id="GO:0003677">
    <property type="term" value="F:DNA binding"/>
    <property type="evidence" value="ECO:0007669"/>
    <property type="project" value="InterPro"/>
</dbReference>
<dbReference type="AlphaFoldDB" id="A0A0R1UGN7"/>
<comment type="caution">
    <text evidence="9">The sequence shown here is derived from an EMBL/GenBank/DDBJ whole genome shotgun (WGS) entry which is preliminary data.</text>
</comment>
<dbReference type="GO" id="GO:0006261">
    <property type="term" value="P:DNA-templated DNA replication"/>
    <property type="evidence" value="ECO:0007669"/>
    <property type="project" value="TreeGrafter"/>
</dbReference>
<keyword evidence="4" id="KW-0548">Nucleotidyltransferase</keyword>
<organism evidence="9 10">
    <name type="scientific">Limosilactobacillus ingluviei DSM 15946</name>
    <dbReference type="NCBI Taxonomy" id="1423760"/>
    <lineage>
        <taxon>Bacteria</taxon>
        <taxon>Bacillati</taxon>
        <taxon>Bacillota</taxon>
        <taxon>Bacilli</taxon>
        <taxon>Lactobacillales</taxon>
        <taxon>Lactobacillaceae</taxon>
        <taxon>Limosilactobacillus</taxon>
    </lineage>
</organism>
<evidence type="ECO:0000256" key="7">
    <source>
        <dbReference type="ARBA" id="ARBA00049244"/>
    </source>
</evidence>
<dbReference type="PANTHER" id="PTHR11669:SF8">
    <property type="entry name" value="DNA POLYMERASE III SUBUNIT DELTA"/>
    <property type="match status" value="1"/>
</dbReference>
<dbReference type="InterPro" id="IPR004622">
    <property type="entry name" value="DNA_pol_HolB"/>
</dbReference>
<dbReference type="Pfam" id="PF13177">
    <property type="entry name" value="DNA_pol3_delta2"/>
    <property type="match status" value="1"/>
</dbReference>
<dbReference type="EC" id="2.7.7.7" evidence="1"/>
<evidence type="ECO:0000313" key="9">
    <source>
        <dbReference type="EMBL" id="KRL92556.1"/>
    </source>
</evidence>
<dbReference type="NCBIfam" id="TIGR00678">
    <property type="entry name" value="holB"/>
    <property type="match status" value="1"/>
</dbReference>
<dbReference type="RefSeq" id="WP_056953256.1">
    <property type="nucleotide sequence ID" value="NZ_AZFK01000002.1"/>
</dbReference>
<proteinExistence type="predicted"/>
<dbReference type="InterPro" id="IPR027417">
    <property type="entry name" value="P-loop_NTPase"/>
</dbReference>
<dbReference type="Gene3D" id="3.40.50.300">
    <property type="entry name" value="P-loop containing nucleotide triphosphate hydrolases"/>
    <property type="match status" value="1"/>
</dbReference>
<evidence type="ECO:0000256" key="2">
    <source>
        <dbReference type="ARBA" id="ARBA00014363"/>
    </source>
</evidence>
<evidence type="ECO:0000256" key="5">
    <source>
        <dbReference type="ARBA" id="ARBA00022705"/>
    </source>
</evidence>
<evidence type="ECO:0000256" key="3">
    <source>
        <dbReference type="ARBA" id="ARBA00022679"/>
    </source>
</evidence>